<name>A0A0E9XYF2_ANGAN</name>
<reference evidence="1" key="2">
    <citation type="journal article" date="2015" name="Fish Shellfish Immunol.">
        <title>Early steps in the European eel (Anguilla anguilla)-Vibrio vulnificus interaction in the gills: Role of the RtxA13 toxin.</title>
        <authorList>
            <person name="Callol A."/>
            <person name="Pajuelo D."/>
            <person name="Ebbesson L."/>
            <person name="Teles M."/>
            <person name="MacKenzie S."/>
            <person name="Amaro C."/>
        </authorList>
    </citation>
    <scope>NUCLEOTIDE SEQUENCE</scope>
</reference>
<dbReference type="EMBL" id="GBXM01001707">
    <property type="protein sequence ID" value="JAI06871.1"/>
    <property type="molecule type" value="Transcribed_RNA"/>
</dbReference>
<organism evidence="1">
    <name type="scientific">Anguilla anguilla</name>
    <name type="common">European freshwater eel</name>
    <name type="synonym">Muraena anguilla</name>
    <dbReference type="NCBI Taxonomy" id="7936"/>
    <lineage>
        <taxon>Eukaryota</taxon>
        <taxon>Metazoa</taxon>
        <taxon>Chordata</taxon>
        <taxon>Craniata</taxon>
        <taxon>Vertebrata</taxon>
        <taxon>Euteleostomi</taxon>
        <taxon>Actinopterygii</taxon>
        <taxon>Neopterygii</taxon>
        <taxon>Teleostei</taxon>
        <taxon>Anguilliformes</taxon>
        <taxon>Anguillidae</taxon>
        <taxon>Anguilla</taxon>
    </lineage>
</organism>
<proteinExistence type="predicted"/>
<reference evidence="1" key="1">
    <citation type="submission" date="2014-11" db="EMBL/GenBank/DDBJ databases">
        <authorList>
            <person name="Amaro Gonzalez C."/>
        </authorList>
    </citation>
    <scope>NUCLEOTIDE SEQUENCE</scope>
</reference>
<accession>A0A0E9XYF2</accession>
<dbReference type="AlphaFoldDB" id="A0A0E9XYF2"/>
<evidence type="ECO:0000313" key="1">
    <source>
        <dbReference type="EMBL" id="JAI06871.1"/>
    </source>
</evidence>
<sequence>MKLCYFSSSLLQSLCCDWL</sequence>
<protein>
    <submittedName>
        <fullName evidence="1">Uncharacterized protein</fullName>
    </submittedName>
</protein>